<reference evidence="1 2" key="1">
    <citation type="journal article" date="2015" name="Genome Announc.">
        <title>Draft Genome Sequence of Mycobacterium obuense Strain UC1, Isolated from Patient Sputum.</title>
        <authorList>
            <person name="Greninger A.L."/>
            <person name="Cunningham G."/>
            <person name="Hsu E.D."/>
            <person name="Yu J.M."/>
            <person name="Chiu C.Y."/>
            <person name="Miller S."/>
        </authorList>
    </citation>
    <scope>NUCLEOTIDE SEQUENCE [LARGE SCALE GENOMIC DNA]</scope>
    <source>
        <strain evidence="1 2">UC1</strain>
    </source>
</reference>
<dbReference type="InterPro" id="IPR007711">
    <property type="entry name" value="HigB-1"/>
</dbReference>
<dbReference type="PATRIC" id="fig|1807.13.peg.4561"/>
<dbReference type="OrthoDB" id="9801102at2"/>
<dbReference type="EMBL" id="LAUZ02000066">
    <property type="protein sequence ID" value="KKF00518.1"/>
    <property type="molecule type" value="Genomic_DNA"/>
</dbReference>
<dbReference type="PANTHER" id="PTHR40266:SF2">
    <property type="entry name" value="TOXIN HIGB-1"/>
    <property type="match status" value="1"/>
</dbReference>
<accession>A0A0M2JVA1</accession>
<dbReference type="Pfam" id="PF05015">
    <property type="entry name" value="HigB-like_toxin"/>
    <property type="match status" value="1"/>
</dbReference>
<sequence length="93" mass="10762">MIRSFLDKDTEAVWERKFVKKFGPDLSKTAYRKLVVLNAATTLNDLRVPPGNRLEKLVGDRAGQHSIRINDQWRICFTWDATNADDVEIADYH</sequence>
<dbReference type="InterPro" id="IPR035093">
    <property type="entry name" value="RelE/ParE_toxin_dom_sf"/>
</dbReference>
<name>A0A0M2JVA1_9MYCO</name>
<evidence type="ECO:0000313" key="1">
    <source>
        <dbReference type="EMBL" id="KKF00518.1"/>
    </source>
</evidence>
<organism evidence="1 2">
    <name type="scientific">Mycolicibacterium obuense</name>
    <dbReference type="NCBI Taxonomy" id="1807"/>
    <lineage>
        <taxon>Bacteria</taxon>
        <taxon>Bacillati</taxon>
        <taxon>Actinomycetota</taxon>
        <taxon>Actinomycetes</taxon>
        <taxon>Mycobacteriales</taxon>
        <taxon>Mycobacteriaceae</taxon>
        <taxon>Mycolicibacterium</taxon>
    </lineage>
</organism>
<dbReference type="SUPFAM" id="SSF143011">
    <property type="entry name" value="RelE-like"/>
    <property type="match status" value="1"/>
</dbReference>
<protein>
    <recommendedName>
        <fullName evidence="3">Plasmid maintenance system killer protein</fullName>
    </recommendedName>
</protein>
<proteinExistence type="predicted"/>
<keyword evidence="2" id="KW-1185">Reference proteome</keyword>
<dbReference type="Gene3D" id="3.30.2310.20">
    <property type="entry name" value="RelE-like"/>
    <property type="match status" value="1"/>
</dbReference>
<evidence type="ECO:0008006" key="3">
    <source>
        <dbReference type="Google" id="ProtNLM"/>
    </source>
</evidence>
<dbReference type="PANTHER" id="PTHR40266">
    <property type="entry name" value="TOXIN HIGB-1"/>
    <property type="match status" value="1"/>
</dbReference>
<dbReference type="RefSeq" id="WP_024449106.1">
    <property type="nucleotide sequence ID" value="NZ_LAUZ02000066.1"/>
</dbReference>
<dbReference type="AlphaFoldDB" id="A0A0M2JVA1"/>
<comment type="caution">
    <text evidence="1">The sequence shown here is derived from an EMBL/GenBank/DDBJ whole genome shotgun (WGS) entry which is preliminary data.</text>
</comment>
<dbReference type="Proteomes" id="UP000034150">
    <property type="component" value="Unassembled WGS sequence"/>
</dbReference>
<gene>
    <name evidence="1" type="ORF">WN67_18400</name>
</gene>
<evidence type="ECO:0000313" key="2">
    <source>
        <dbReference type="Proteomes" id="UP000034150"/>
    </source>
</evidence>